<dbReference type="InterPro" id="IPR029071">
    <property type="entry name" value="Ubiquitin-like_domsf"/>
</dbReference>
<evidence type="ECO:0008006" key="3">
    <source>
        <dbReference type="Google" id="ProtNLM"/>
    </source>
</evidence>
<proteinExistence type="predicted"/>
<dbReference type="EMBL" id="LGRX02006550">
    <property type="protein sequence ID" value="KAK3276453.1"/>
    <property type="molecule type" value="Genomic_DNA"/>
</dbReference>
<organism evidence="1 2">
    <name type="scientific">Cymbomonas tetramitiformis</name>
    <dbReference type="NCBI Taxonomy" id="36881"/>
    <lineage>
        <taxon>Eukaryota</taxon>
        <taxon>Viridiplantae</taxon>
        <taxon>Chlorophyta</taxon>
        <taxon>Pyramimonadophyceae</taxon>
        <taxon>Pyramimonadales</taxon>
        <taxon>Pyramimonadaceae</taxon>
        <taxon>Cymbomonas</taxon>
    </lineage>
</organism>
<evidence type="ECO:0000313" key="2">
    <source>
        <dbReference type="Proteomes" id="UP001190700"/>
    </source>
</evidence>
<sequence>MRRSRKNGFGRRVFTRSMTVAMESLLTSTPRTSYGHATEAATVDRLTVSVASVDGERSALFMLSTSTVEELVEAFCDSRYPVERLDPCDVTLLHRGRALDHRVRTDTLEDLGITHGARMAHFGSVAIRKRCGVSEHSRGSADR</sequence>
<comment type="caution">
    <text evidence="1">The sequence shown here is derived from an EMBL/GenBank/DDBJ whole genome shotgun (WGS) entry which is preliminary data.</text>
</comment>
<dbReference type="Proteomes" id="UP001190700">
    <property type="component" value="Unassembled WGS sequence"/>
</dbReference>
<reference evidence="1 2" key="1">
    <citation type="journal article" date="2015" name="Genome Biol. Evol.">
        <title>Comparative Genomics of a Bacterivorous Green Alga Reveals Evolutionary Causalities and Consequences of Phago-Mixotrophic Mode of Nutrition.</title>
        <authorList>
            <person name="Burns J.A."/>
            <person name="Paasch A."/>
            <person name="Narechania A."/>
            <person name="Kim E."/>
        </authorList>
    </citation>
    <scope>NUCLEOTIDE SEQUENCE [LARGE SCALE GENOMIC DNA]</scope>
    <source>
        <strain evidence="1 2">PLY_AMNH</strain>
    </source>
</reference>
<accession>A0AAE0L8Y9</accession>
<dbReference type="SUPFAM" id="SSF54236">
    <property type="entry name" value="Ubiquitin-like"/>
    <property type="match status" value="1"/>
</dbReference>
<evidence type="ECO:0000313" key="1">
    <source>
        <dbReference type="EMBL" id="KAK3276453.1"/>
    </source>
</evidence>
<protein>
    <recommendedName>
        <fullName evidence="3">Ubiquitin-like domain-containing protein</fullName>
    </recommendedName>
</protein>
<gene>
    <name evidence="1" type="ORF">CYMTET_15470</name>
</gene>
<keyword evidence="2" id="KW-1185">Reference proteome</keyword>
<dbReference type="AlphaFoldDB" id="A0AAE0L8Y9"/>
<dbReference type="Gene3D" id="3.10.20.90">
    <property type="entry name" value="Phosphatidylinositol 3-kinase Catalytic Subunit, Chain A, domain 1"/>
    <property type="match status" value="1"/>
</dbReference>
<name>A0AAE0L8Y9_9CHLO</name>